<reference evidence="3" key="2">
    <citation type="submission" date="2014-07" db="EMBL/GenBank/DDBJ databases">
        <authorList>
            <person name="Hull J."/>
        </authorList>
    </citation>
    <scope>NUCLEOTIDE SEQUENCE</scope>
</reference>
<dbReference type="EMBL" id="GDHC01003657">
    <property type="protein sequence ID" value="JAQ14972.1"/>
    <property type="molecule type" value="Transcribed_RNA"/>
</dbReference>
<proteinExistence type="predicted"/>
<gene>
    <name evidence="1" type="ORF">CM83_45260</name>
    <name evidence="2" type="ORF">CM83_45266</name>
    <name evidence="3" type="ORF">CM83_45269</name>
    <name evidence="4" type="ORF">g.10045</name>
</gene>
<protein>
    <submittedName>
        <fullName evidence="3">Uncharacterized protein</fullName>
    </submittedName>
</protein>
<reference evidence="3" key="1">
    <citation type="journal article" date="2014" name="PLoS ONE">
        <title>Transcriptome-Based Identification of ABC Transporters in the Western Tarnished Plant Bug Lygus hesperus.</title>
        <authorList>
            <person name="Hull J.J."/>
            <person name="Chaney K."/>
            <person name="Geib S.M."/>
            <person name="Fabrick J.A."/>
            <person name="Brent C.S."/>
            <person name="Walsh D."/>
            <person name="Lavine L.C."/>
        </authorList>
    </citation>
    <scope>NUCLEOTIDE SEQUENCE</scope>
</reference>
<reference evidence="4" key="3">
    <citation type="journal article" date="2016" name="Gigascience">
        <title>De novo construction of an expanded transcriptome assembly for the western tarnished plant bug, Lygus hesperus.</title>
        <authorList>
            <person name="Tassone E.E."/>
            <person name="Geib S.M."/>
            <person name="Hall B."/>
            <person name="Fabrick J.A."/>
            <person name="Brent C.S."/>
            <person name="Hull J.J."/>
        </authorList>
    </citation>
    <scope>NUCLEOTIDE SEQUENCE</scope>
</reference>
<accession>A0A0A9WKI5</accession>
<evidence type="ECO:0000313" key="3">
    <source>
        <dbReference type="EMBL" id="JAG08957.1"/>
    </source>
</evidence>
<sequence length="154" mass="17521">MVRLADVNVKRFRKTWYISLSRLYNATMGYGYMVVAKEKKTIKQLNSKCFQEAAQNCAKFFLPPVTTSNASMRFEYPSKPYAISVLADAVERLGFAADVERFLNFSGFHISYFLSRHMPLEGAAAVVQNYSHYALDDALTVTTTHYDYHAGHLP</sequence>
<dbReference type="EMBL" id="GBHO01034647">
    <property type="protein sequence ID" value="JAG08957.1"/>
    <property type="molecule type" value="Transcribed_RNA"/>
</dbReference>
<evidence type="ECO:0000313" key="1">
    <source>
        <dbReference type="EMBL" id="JAG08955.1"/>
    </source>
</evidence>
<organism evidence="3">
    <name type="scientific">Lygus hesperus</name>
    <name type="common">Western plant bug</name>
    <dbReference type="NCBI Taxonomy" id="30085"/>
    <lineage>
        <taxon>Eukaryota</taxon>
        <taxon>Metazoa</taxon>
        <taxon>Ecdysozoa</taxon>
        <taxon>Arthropoda</taxon>
        <taxon>Hexapoda</taxon>
        <taxon>Insecta</taxon>
        <taxon>Pterygota</taxon>
        <taxon>Neoptera</taxon>
        <taxon>Paraneoptera</taxon>
        <taxon>Hemiptera</taxon>
        <taxon>Heteroptera</taxon>
        <taxon>Panheteroptera</taxon>
        <taxon>Cimicomorpha</taxon>
        <taxon>Miridae</taxon>
        <taxon>Mirini</taxon>
        <taxon>Lygus</taxon>
    </lineage>
</organism>
<evidence type="ECO:0000313" key="2">
    <source>
        <dbReference type="EMBL" id="JAG08956.1"/>
    </source>
</evidence>
<dbReference type="EMBL" id="GBHO01034648">
    <property type="protein sequence ID" value="JAG08956.1"/>
    <property type="molecule type" value="Transcribed_RNA"/>
</dbReference>
<dbReference type="AlphaFoldDB" id="A0A0A9WKI5"/>
<dbReference type="EMBL" id="GBHO01034649">
    <property type="protein sequence ID" value="JAG08955.1"/>
    <property type="molecule type" value="Transcribed_RNA"/>
</dbReference>
<name>A0A0A9WKI5_LYGHE</name>
<evidence type="ECO:0000313" key="4">
    <source>
        <dbReference type="EMBL" id="JAQ14972.1"/>
    </source>
</evidence>